<evidence type="ECO:0000313" key="6">
    <source>
        <dbReference type="Proteomes" id="UP000241769"/>
    </source>
</evidence>
<dbReference type="SMART" id="SM00320">
    <property type="entry name" value="WD40"/>
    <property type="match status" value="4"/>
</dbReference>
<dbReference type="SUPFAM" id="SSF50978">
    <property type="entry name" value="WD40 repeat-like"/>
    <property type="match status" value="1"/>
</dbReference>
<evidence type="ECO:0000256" key="1">
    <source>
        <dbReference type="ARBA" id="ARBA00022574"/>
    </source>
</evidence>
<sequence length="397" mass="44202">MDSTVLIGIIVTLALLVVAFFTYRANSTSNDDKPIEPVKKEAPKAKENKKKEEKKEVPHKKITKEDTPLRVGAFKGHTGTVTSHAVSSDGKYAATSSEDRTIKIWEIKTLKESDIKSIHIPIPYDHATAICFTADSRHLLVVLKEAEQVVAFKILPKKDDKGKQYQEAHRFPLDKSHAGDVKQIAASTNSKFVVTMSDDTKFNVWTIKGALLHTVDTSSVKNNKFLITPDSRFIAVATWSSEVKLWEVLYDKEGNFKEVKKTMELFGHSSTIHSISVSADATKIATCSKDHSWKVYNINVKNNSPNIIFAHQGEKEGGYDHVGLSEDARTVATTQGNLLTFFRHNPGNNTVDSLDTVTLLNTPLGLEWNEDQLFVYFNQGITVFSNPNPGTKKKGKK</sequence>
<feature type="repeat" description="WD" evidence="3">
    <location>
        <begin position="174"/>
        <end position="208"/>
    </location>
</feature>
<feature type="compositionally biased region" description="Basic and acidic residues" evidence="4">
    <location>
        <begin position="30"/>
        <end position="56"/>
    </location>
</feature>
<dbReference type="GO" id="GO:0005783">
    <property type="term" value="C:endoplasmic reticulum"/>
    <property type="evidence" value="ECO:0007669"/>
    <property type="project" value="TreeGrafter"/>
</dbReference>
<feature type="region of interest" description="Disordered" evidence="4">
    <location>
        <begin position="28"/>
        <end position="62"/>
    </location>
</feature>
<proteinExistence type="predicted"/>
<dbReference type="InterPro" id="IPR036322">
    <property type="entry name" value="WD40_repeat_dom_sf"/>
</dbReference>
<dbReference type="InterPro" id="IPR015943">
    <property type="entry name" value="WD40/YVTN_repeat-like_dom_sf"/>
</dbReference>
<comment type="caution">
    <text evidence="5">The sequence shown here is derived from an EMBL/GenBank/DDBJ whole genome shotgun (WGS) entry which is preliminary data.</text>
</comment>
<reference evidence="5 6" key="1">
    <citation type="journal article" date="2018" name="Genome Biol. Evol.">
        <title>Multiple Roots of Fruiting Body Formation in Amoebozoa.</title>
        <authorList>
            <person name="Hillmann F."/>
            <person name="Forbes G."/>
            <person name="Novohradska S."/>
            <person name="Ferling I."/>
            <person name="Riege K."/>
            <person name="Groth M."/>
            <person name="Westermann M."/>
            <person name="Marz M."/>
            <person name="Spaller T."/>
            <person name="Winckler T."/>
            <person name="Schaap P."/>
            <person name="Glockner G."/>
        </authorList>
    </citation>
    <scope>NUCLEOTIDE SEQUENCE [LARGE SCALE GENOMIC DNA]</scope>
    <source>
        <strain evidence="5 6">Jena</strain>
    </source>
</reference>
<dbReference type="PANTHER" id="PTHR44321">
    <property type="entry name" value="TRANSDUCIN BETA-LIKE PROTEIN 2"/>
    <property type="match status" value="1"/>
</dbReference>
<gene>
    <name evidence="5" type="ORF">PROFUN_09351</name>
</gene>
<protein>
    <submittedName>
        <fullName evidence="5">Uncharacterized protein</fullName>
    </submittedName>
</protein>
<dbReference type="PROSITE" id="PS50294">
    <property type="entry name" value="WD_REPEATS_REGION"/>
    <property type="match status" value="1"/>
</dbReference>
<keyword evidence="6" id="KW-1185">Reference proteome</keyword>
<accession>A0A2P6NGW1</accession>
<organism evidence="5 6">
    <name type="scientific">Planoprotostelium fungivorum</name>
    <dbReference type="NCBI Taxonomy" id="1890364"/>
    <lineage>
        <taxon>Eukaryota</taxon>
        <taxon>Amoebozoa</taxon>
        <taxon>Evosea</taxon>
        <taxon>Variosea</taxon>
        <taxon>Cavosteliida</taxon>
        <taxon>Cavosteliaceae</taxon>
        <taxon>Planoprotostelium</taxon>
    </lineage>
</organism>
<dbReference type="OrthoDB" id="346371at2759"/>
<dbReference type="PROSITE" id="PS00678">
    <property type="entry name" value="WD_REPEATS_1"/>
    <property type="match status" value="1"/>
</dbReference>
<dbReference type="PROSITE" id="PS50082">
    <property type="entry name" value="WD_REPEATS_2"/>
    <property type="match status" value="3"/>
</dbReference>
<dbReference type="PANTHER" id="PTHR44321:SF1">
    <property type="entry name" value="TRANSDUCIN BETA-LIKE PROTEIN 2"/>
    <property type="match status" value="1"/>
</dbReference>
<dbReference type="InterPro" id="IPR042410">
    <property type="entry name" value="WBSCR13"/>
</dbReference>
<keyword evidence="2" id="KW-0677">Repeat</keyword>
<dbReference type="InterPro" id="IPR001680">
    <property type="entry name" value="WD40_rpt"/>
</dbReference>
<evidence type="ECO:0000313" key="5">
    <source>
        <dbReference type="EMBL" id="PRP83187.1"/>
    </source>
</evidence>
<feature type="repeat" description="WD" evidence="3">
    <location>
        <begin position="74"/>
        <end position="115"/>
    </location>
</feature>
<dbReference type="Gene3D" id="2.130.10.10">
    <property type="entry name" value="YVTN repeat-like/Quinoprotein amine dehydrogenase"/>
    <property type="match status" value="2"/>
</dbReference>
<dbReference type="Proteomes" id="UP000241769">
    <property type="component" value="Unassembled WGS sequence"/>
</dbReference>
<feature type="repeat" description="WD" evidence="3">
    <location>
        <begin position="265"/>
        <end position="299"/>
    </location>
</feature>
<evidence type="ECO:0000256" key="2">
    <source>
        <dbReference type="ARBA" id="ARBA00022737"/>
    </source>
</evidence>
<dbReference type="STRING" id="1890364.A0A2P6NGW1"/>
<dbReference type="GO" id="GO:0030968">
    <property type="term" value="P:endoplasmic reticulum unfolded protein response"/>
    <property type="evidence" value="ECO:0007669"/>
    <property type="project" value="TreeGrafter"/>
</dbReference>
<dbReference type="InterPro" id="IPR019775">
    <property type="entry name" value="WD40_repeat_CS"/>
</dbReference>
<dbReference type="Pfam" id="PF00400">
    <property type="entry name" value="WD40"/>
    <property type="match status" value="2"/>
</dbReference>
<dbReference type="FunCoup" id="A0A2P6NGW1">
    <property type="interactions" value="162"/>
</dbReference>
<dbReference type="InParanoid" id="A0A2P6NGW1"/>
<dbReference type="EMBL" id="MDYQ01000087">
    <property type="protein sequence ID" value="PRP83187.1"/>
    <property type="molecule type" value="Genomic_DNA"/>
</dbReference>
<keyword evidence="1 3" id="KW-0853">WD repeat</keyword>
<dbReference type="AlphaFoldDB" id="A0A2P6NGW1"/>
<evidence type="ECO:0000256" key="4">
    <source>
        <dbReference type="SAM" id="MobiDB-lite"/>
    </source>
</evidence>
<name>A0A2P6NGW1_9EUKA</name>
<evidence type="ECO:0000256" key="3">
    <source>
        <dbReference type="PROSITE-ProRule" id="PRU00221"/>
    </source>
</evidence>